<sequence length="97" mass="10406">MDDTEPSDSKLAGTNVSDDSDDSVTCGQTQSWFCASADNLDPANLSAMSVPPFMCPSEAYANIFESEVIDSLCKWINEKTQVCISTTGKKKVNGVIC</sequence>
<gene>
    <name evidence="2" type="ORF">E2C01_037298</name>
</gene>
<dbReference type="EMBL" id="VSRR010005925">
    <property type="protein sequence ID" value="MPC43645.1"/>
    <property type="molecule type" value="Genomic_DNA"/>
</dbReference>
<evidence type="ECO:0000313" key="2">
    <source>
        <dbReference type="EMBL" id="MPC43645.1"/>
    </source>
</evidence>
<accession>A0A5B7FDT5</accession>
<evidence type="ECO:0000256" key="1">
    <source>
        <dbReference type="SAM" id="MobiDB-lite"/>
    </source>
</evidence>
<organism evidence="2 3">
    <name type="scientific">Portunus trituberculatus</name>
    <name type="common">Swimming crab</name>
    <name type="synonym">Neptunus trituberculatus</name>
    <dbReference type="NCBI Taxonomy" id="210409"/>
    <lineage>
        <taxon>Eukaryota</taxon>
        <taxon>Metazoa</taxon>
        <taxon>Ecdysozoa</taxon>
        <taxon>Arthropoda</taxon>
        <taxon>Crustacea</taxon>
        <taxon>Multicrustacea</taxon>
        <taxon>Malacostraca</taxon>
        <taxon>Eumalacostraca</taxon>
        <taxon>Eucarida</taxon>
        <taxon>Decapoda</taxon>
        <taxon>Pleocyemata</taxon>
        <taxon>Brachyura</taxon>
        <taxon>Eubrachyura</taxon>
        <taxon>Portunoidea</taxon>
        <taxon>Portunidae</taxon>
        <taxon>Portuninae</taxon>
        <taxon>Portunus</taxon>
    </lineage>
</organism>
<protein>
    <submittedName>
        <fullName evidence="2">Uncharacterized protein</fullName>
    </submittedName>
</protein>
<keyword evidence="3" id="KW-1185">Reference proteome</keyword>
<feature type="region of interest" description="Disordered" evidence="1">
    <location>
        <begin position="1"/>
        <end position="25"/>
    </location>
</feature>
<reference evidence="2 3" key="1">
    <citation type="submission" date="2019-05" db="EMBL/GenBank/DDBJ databases">
        <title>Another draft genome of Portunus trituberculatus and its Hox gene families provides insights of decapod evolution.</title>
        <authorList>
            <person name="Jeong J.-H."/>
            <person name="Song I."/>
            <person name="Kim S."/>
            <person name="Choi T."/>
            <person name="Kim D."/>
            <person name="Ryu S."/>
            <person name="Kim W."/>
        </authorList>
    </citation>
    <scope>NUCLEOTIDE SEQUENCE [LARGE SCALE GENOMIC DNA]</scope>
    <source>
        <tissue evidence="2">Muscle</tissue>
    </source>
</reference>
<proteinExistence type="predicted"/>
<name>A0A5B7FDT5_PORTR</name>
<evidence type="ECO:0000313" key="3">
    <source>
        <dbReference type="Proteomes" id="UP000324222"/>
    </source>
</evidence>
<comment type="caution">
    <text evidence="2">The sequence shown here is derived from an EMBL/GenBank/DDBJ whole genome shotgun (WGS) entry which is preliminary data.</text>
</comment>
<dbReference type="Proteomes" id="UP000324222">
    <property type="component" value="Unassembled WGS sequence"/>
</dbReference>
<dbReference type="AlphaFoldDB" id="A0A5B7FDT5"/>